<evidence type="ECO:0000259" key="1">
    <source>
        <dbReference type="Pfam" id="PF19348"/>
    </source>
</evidence>
<reference evidence="2" key="1">
    <citation type="submission" date="2016-10" db="EMBL/GenBank/DDBJ databases">
        <title>Sequence of Gallionella enrichment culture.</title>
        <authorList>
            <person name="Poehlein A."/>
            <person name="Muehling M."/>
            <person name="Daniel R."/>
        </authorList>
    </citation>
    <scope>NUCLEOTIDE SEQUENCE</scope>
</reference>
<dbReference type="EMBL" id="MLJW01001202">
    <property type="protein sequence ID" value="OIQ79505.1"/>
    <property type="molecule type" value="Genomic_DNA"/>
</dbReference>
<name>A0A1J5Q714_9ZZZZ</name>
<evidence type="ECO:0000313" key="2">
    <source>
        <dbReference type="EMBL" id="OIQ79505.1"/>
    </source>
</evidence>
<dbReference type="AlphaFoldDB" id="A0A1J5Q714"/>
<protein>
    <recommendedName>
        <fullName evidence="1">DUF5926 domain-containing protein</fullName>
    </recommendedName>
</protein>
<gene>
    <name evidence="2" type="ORF">GALL_387540</name>
</gene>
<comment type="caution">
    <text evidence="2">The sequence shown here is derived from an EMBL/GenBank/DDBJ whole genome shotgun (WGS) entry which is preliminary data.</text>
</comment>
<feature type="domain" description="DUF5926" evidence="1">
    <location>
        <begin position="11"/>
        <end position="273"/>
    </location>
</feature>
<sequence>MATISEFVLRPFEGLPSEPDWVAMREVVPAATAPARTTVEYGARDVLITTVLPMGWPALHRSDGVVLLALQTNAGTGDVSRDLAAVLLEAIALEPGTAVETTTAPGPGPRLQDVLDLSIPFEVTVHDGFEYWLAPDTEVTDDVRASLEEADSSIVPTHKLDGVDSAYWCRMGGREFLRWARAEDEQVVLDGLARLHARRESAIGGARFVGYFRSSGLVVPVWELARGAEAADVEPDVQAFSAGFEAALADTSPLDANQRRARAGLVSRQVTLR</sequence>
<dbReference type="Pfam" id="PF19348">
    <property type="entry name" value="DUF5926"/>
    <property type="match status" value="1"/>
</dbReference>
<dbReference type="InterPro" id="IPR045970">
    <property type="entry name" value="DUF5926"/>
</dbReference>
<accession>A0A1J5Q714</accession>
<proteinExistence type="predicted"/>
<organism evidence="2">
    <name type="scientific">mine drainage metagenome</name>
    <dbReference type="NCBI Taxonomy" id="410659"/>
    <lineage>
        <taxon>unclassified sequences</taxon>
        <taxon>metagenomes</taxon>
        <taxon>ecological metagenomes</taxon>
    </lineage>
</organism>